<dbReference type="Gene3D" id="3.50.50.60">
    <property type="entry name" value="FAD/NAD(P)-binding domain"/>
    <property type="match status" value="2"/>
</dbReference>
<reference evidence="8" key="1">
    <citation type="journal article" date="2020" name="Stud. Mycol.">
        <title>101 Dothideomycetes genomes: a test case for predicting lifestyles and emergence of pathogens.</title>
        <authorList>
            <person name="Haridas S."/>
            <person name="Albert R."/>
            <person name="Binder M."/>
            <person name="Bloem J."/>
            <person name="Labutti K."/>
            <person name="Salamov A."/>
            <person name="Andreopoulos B."/>
            <person name="Baker S."/>
            <person name="Barry K."/>
            <person name="Bills G."/>
            <person name="Bluhm B."/>
            <person name="Cannon C."/>
            <person name="Castanera R."/>
            <person name="Culley D."/>
            <person name="Daum C."/>
            <person name="Ezra D."/>
            <person name="Gonzalez J."/>
            <person name="Henrissat B."/>
            <person name="Kuo A."/>
            <person name="Liang C."/>
            <person name="Lipzen A."/>
            <person name="Lutzoni F."/>
            <person name="Magnuson J."/>
            <person name="Mondo S."/>
            <person name="Nolan M."/>
            <person name="Ohm R."/>
            <person name="Pangilinan J."/>
            <person name="Park H.-J."/>
            <person name="Ramirez L."/>
            <person name="Alfaro M."/>
            <person name="Sun H."/>
            <person name="Tritt A."/>
            <person name="Yoshinaga Y."/>
            <person name="Zwiers L.-H."/>
            <person name="Turgeon B."/>
            <person name="Goodwin S."/>
            <person name="Spatafora J."/>
            <person name="Crous P."/>
            <person name="Grigoriev I."/>
        </authorList>
    </citation>
    <scope>NUCLEOTIDE SEQUENCE</scope>
    <source>
        <strain evidence="8">CBS 122367</strain>
    </source>
</reference>
<dbReference type="OrthoDB" id="66881at2759"/>
<feature type="region of interest" description="Disordered" evidence="7">
    <location>
        <begin position="1"/>
        <end position="25"/>
    </location>
</feature>
<evidence type="ECO:0000256" key="4">
    <source>
        <dbReference type="ARBA" id="ARBA00022827"/>
    </source>
</evidence>
<comment type="similarity">
    <text evidence="2">Belongs to the FAD-binding monooxygenase family.</text>
</comment>
<name>A0A6G1IIN5_9PLEO</name>
<evidence type="ECO:0000256" key="1">
    <source>
        <dbReference type="ARBA" id="ARBA00001974"/>
    </source>
</evidence>
<dbReference type="EMBL" id="MU005614">
    <property type="protein sequence ID" value="KAF2678096.1"/>
    <property type="molecule type" value="Genomic_DNA"/>
</dbReference>
<dbReference type="Pfam" id="PF00743">
    <property type="entry name" value="FMO-like"/>
    <property type="match status" value="1"/>
</dbReference>
<comment type="cofactor">
    <cofactor evidence="1">
        <name>FAD</name>
        <dbReference type="ChEBI" id="CHEBI:57692"/>
    </cofactor>
</comment>
<dbReference type="InterPro" id="IPR020946">
    <property type="entry name" value="Flavin_mOase-like"/>
</dbReference>
<dbReference type="GO" id="GO:0004499">
    <property type="term" value="F:N,N-dimethylaniline monooxygenase activity"/>
    <property type="evidence" value="ECO:0007669"/>
    <property type="project" value="InterPro"/>
</dbReference>
<feature type="compositionally biased region" description="Basic and acidic residues" evidence="7">
    <location>
        <begin position="9"/>
        <end position="25"/>
    </location>
</feature>
<dbReference type="Pfam" id="PF13450">
    <property type="entry name" value="NAD_binding_8"/>
    <property type="match status" value="1"/>
</dbReference>
<dbReference type="PANTHER" id="PTHR43098">
    <property type="entry name" value="L-ORNITHINE N(5)-MONOOXYGENASE-RELATED"/>
    <property type="match status" value="1"/>
</dbReference>
<dbReference type="InterPro" id="IPR036188">
    <property type="entry name" value="FAD/NAD-bd_sf"/>
</dbReference>
<dbReference type="GO" id="GO:0050660">
    <property type="term" value="F:flavin adenine dinucleotide binding"/>
    <property type="evidence" value="ECO:0007669"/>
    <property type="project" value="InterPro"/>
</dbReference>
<dbReference type="GO" id="GO:0050661">
    <property type="term" value="F:NADP binding"/>
    <property type="evidence" value="ECO:0007669"/>
    <property type="project" value="InterPro"/>
</dbReference>
<evidence type="ECO:0000313" key="9">
    <source>
        <dbReference type="Proteomes" id="UP000799291"/>
    </source>
</evidence>
<evidence type="ECO:0000256" key="6">
    <source>
        <dbReference type="ARBA" id="ARBA00023002"/>
    </source>
</evidence>
<keyword evidence="3" id="KW-0285">Flavoprotein</keyword>
<keyword evidence="5" id="KW-0521">NADP</keyword>
<sequence length="647" mass="72076">MDPATMSPERLKYAQEAAKRQRSEGTKQYVDLHYTDNDRLRSLIDDPFADHKALDGFPSPLNSGDHIKFLILGAGIGGIVSAVRLVQAGFTPEQIVIAEVAGGVGGTWYWNRYPGLHCDVEAYVYLPLLEETGYMPTQKYASGVEIRTYLVQLLQRFGLLERVLFRTKISGLQWDDGNHTWRTDMTTTRGPEGKEKGTIWANAEFVILVSGVLHYSHVPKIPGMAGFEGAMFHTSRWDYNATGGLSDTPFPKMDKLEGKRVGIIGTGATSVQVVPEVSKYAKEVYVFQRTPSQVFTRGQRNTELDEWREKIATGPGWQAARMENLSEHLAGHNTPGMVNLVDDEWSKLKAYCAVIGSKQFGIVTPDKIPKHIGKFQAIDEFDTTRCRKRISDIVQNKDTAEKLMAWYFTWCKRPTFSDVYLQSFNKPNVHLIDTDGKGVDSLTPHGVIANNQEYPIDILILSTGFRSPGYAAADQSARLGIEIVGRNNLRLTDKVAAKGATSLHGVFTHDFPNLFWCNVGQTAATASYTHTLDVLGQHVAYIISEAHKRIPASADNRGKRVVIEPSEAAEEAYCTRLMQGAAYYSSLAVCTPSYITLEGEYLKEGDQMDMMKKARGSPWSEGMVSFTRMLEGWREGDRMEGVEVVVV</sequence>
<accession>A0A6G1IIN5</accession>
<evidence type="ECO:0000256" key="7">
    <source>
        <dbReference type="SAM" id="MobiDB-lite"/>
    </source>
</evidence>
<keyword evidence="6" id="KW-0560">Oxidoreductase</keyword>
<dbReference type="SUPFAM" id="SSF51905">
    <property type="entry name" value="FAD/NAD(P)-binding domain"/>
    <property type="match status" value="1"/>
</dbReference>
<dbReference type="PRINTS" id="PR00411">
    <property type="entry name" value="PNDRDTASEI"/>
</dbReference>
<evidence type="ECO:0000256" key="2">
    <source>
        <dbReference type="ARBA" id="ARBA00010139"/>
    </source>
</evidence>
<dbReference type="Proteomes" id="UP000799291">
    <property type="component" value="Unassembled WGS sequence"/>
</dbReference>
<evidence type="ECO:0000256" key="3">
    <source>
        <dbReference type="ARBA" id="ARBA00022630"/>
    </source>
</evidence>
<dbReference type="PANTHER" id="PTHR43098:SF2">
    <property type="entry name" value="FAD-BINDING MONOOXYGENASE AUSB-RELATED"/>
    <property type="match status" value="1"/>
</dbReference>
<keyword evidence="9" id="KW-1185">Reference proteome</keyword>
<gene>
    <name evidence="8" type="ORF">K458DRAFT_317651</name>
</gene>
<keyword evidence="4" id="KW-0274">FAD</keyword>
<organism evidence="8 9">
    <name type="scientific">Lentithecium fluviatile CBS 122367</name>
    <dbReference type="NCBI Taxonomy" id="1168545"/>
    <lineage>
        <taxon>Eukaryota</taxon>
        <taxon>Fungi</taxon>
        <taxon>Dikarya</taxon>
        <taxon>Ascomycota</taxon>
        <taxon>Pezizomycotina</taxon>
        <taxon>Dothideomycetes</taxon>
        <taxon>Pleosporomycetidae</taxon>
        <taxon>Pleosporales</taxon>
        <taxon>Massarineae</taxon>
        <taxon>Lentitheciaceae</taxon>
        <taxon>Lentithecium</taxon>
    </lineage>
</organism>
<dbReference type="AlphaFoldDB" id="A0A6G1IIN5"/>
<evidence type="ECO:0000313" key="8">
    <source>
        <dbReference type="EMBL" id="KAF2678096.1"/>
    </source>
</evidence>
<dbReference type="InterPro" id="IPR050775">
    <property type="entry name" value="FAD-binding_Monooxygenases"/>
</dbReference>
<protein>
    <submittedName>
        <fullName evidence="8">FAD/NAD(P)-binding domain-containing protein</fullName>
    </submittedName>
</protein>
<evidence type="ECO:0000256" key="5">
    <source>
        <dbReference type="ARBA" id="ARBA00022857"/>
    </source>
</evidence>
<proteinExistence type="inferred from homology"/>